<dbReference type="Proteomes" id="UP000002669">
    <property type="component" value="Unassembled WGS sequence"/>
</dbReference>
<dbReference type="EMBL" id="DS989828">
    <property type="protein sequence ID" value="EFR04693.1"/>
    <property type="molecule type" value="Genomic_DNA"/>
</dbReference>
<dbReference type="GeneID" id="10025697"/>
<dbReference type="VEuPathDB" id="FungiDB:MGYG_07700"/>
<evidence type="ECO:0000256" key="1">
    <source>
        <dbReference type="SAM" id="MobiDB-lite"/>
    </source>
</evidence>
<dbReference type="RefSeq" id="XP_003170456.1">
    <property type="nucleotide sequence ID" value="XM_003170408.1"/>
</dbReference>
<sequence>MPKPCSDRVRPNLSHSSWKNEREKRKQKANSKERNTSVPQVQSNQMSSLALPNASKEWFLLPVKSKFKEYEEPTEHVRRADQPTNLPVACGVHIHGTMPTFAS</sequence>
<dbReference type="AlphaFoldDB" id="E4V3W9"/>
<dbReference type="InParanoid" id="E4V3W9"/>
<organism evidence="3">
    <name type="scientific">Arthroderma gypseum (strain ATCC MYA-4604 / CBS 118893)</name>
    <name type="common">Microsporum gypseum</name>
    <dbReference type="NCBI Taxonomy" id="535722"/>
    <lineage>
        <taxon>Eukaryota</taxon>
        <taxon>Fungi</taxon>
        <taxon>Dikarya</taxon>
        <taxon>Ascomycota</taxon>
        <taxon>Pezizomycotina</taxon>
        <taxon>Eurotiomycetes</taxon>
        <taxon>Eurotiomycetidae</taxon>
        <taxon>Onygenales</taxon>
        <taxon>Arthrodermataceae</taxon>
        <taxon>Nannizzia</taxon>
    </lineage>
</organism>
<feature type="compositionally biased region" description="Basic and acidic residues" evidence="1">
    <location>
        <begin position="18"/>
        <end position="35"/>
    </location>
</feature>
<evidence type="ECO:0000313" key="3">
    <source>
        <dbReference type="Proteomes" id="UP000002669"/>
    </source>
</evidence>
<evidence type="ECO:0000313" key="2">
    <source>
        <dbReference type="EMBL" id="EFR04693.1"/>
    </source>
</evidence>
<reference evidence="3" key="1">
    <citation type="journal article" date="2012" name="MBio">
        <title>Comparative genome analysis of Trichophyton rubrum and related dermatophytes reveals candidate genes involved in infection.</title>
        <authorList>
            <person name="Martinez D.A."/>
            <person name="Oliver B.G."/>
            <person name="Graeser Y."/>
            <person name="Goldberg J.M."/>
            <person name="Li W."/>
            <person name="Martinez-Rossi N.M."/>
            <person name="Monod M."/>
            <person name="Shelest E."/>
            <person name="Barton R.C."/>
            <person name="Birch E."/>
            <person name="Brakhage A.A."/>
            <person name="Chen Z."/>
            <person name="Gurr S.J."/>
            <person name="Heiman D."/>
            <person name="Heitman J."/>
            <person name="Kosti I."/>
            <person name="Rossi A."/>
            <person name="Saif S."/>
            <person name="Samalova M."/>
            <person name="Saunders C.W."/>
            <person name="Shea T."/>
            <person name="Summerbell R.C."/>
            <person name="Xu J."/>
            <person name="Young S."/>
            <person name="Zeng Q."/>
            <person name="Birren B.W."/>
            <person name="Cuomo C.A."/>
            <person name="White T.C."/>
        </authorList>
    </citation>
    <scope>NUCLEOTIDE SEQUENCE [LARGE SCALE GENOMIC DNA]</scope>
    <source>
        <strain evidence="3">ATCC MYA-4604 / CBS 118893</strain>
    </source>
</reference>
<gene>
    <name evidence="2" type="ORF">MGYG_07700</name>
</gene>
<name>E4V3W9_ARTGP</name>
<feature type="compositionally biased region" description="Polar residues" evidence="1">
    <location>
        <begin position="36"/>
        <end position="49"/>
    </location>
</feature>
<proteinExistence type="predicted"/>
<feature type="region of interest" description="Disordered" evidence="1">
    <location>
        <begin position="1"/>
        <end position="49"/>
    </location>
</feature>
<protein>
    <submittedName>
        <fullName evidence="2">Uncharacterized protein</fullName>
    </submittedName>
</protein>
<dbReference type="HOGENOM" id="CLU_2263120_0_0_1"/>
<feature type="compositionally biased region" description="Basic and acidic residues" evidence="1">
    <location>
        <begin position="1"/>
        <end position="10"/>
    </location>
</feature>
<keyword evidence="3" id="KW-1185">Reference proteome</keyword>
<accession>E4V3W9</accession>